<evidence type="ECO:0000313" key="3">
    <source>
        <dbReference type="EMBL" id="KAK3787627.1"/>
    </source>
</evidence>
<accession>A0AAE1AH97</accession>
<keyword evidence="2" id="KW-1133">Transmembrane helix</keyword>
<feature type="transmembrane region" description="Helical" evidence="2">
    <location>
        <begin position="36"/>
        <end position="55"/>
    </location>
</feature>
<dbReference type="PANTHER" id="PTHR46641">
    <property type="entry name" value="FMRFAMIDE RECEPTOR-RELATED"/>
    <property type="match status" value="1"/>
</dbReference>
<keyword evidence="2" id="KW-0812">Transmembrane</keyword>
<dbReference type="EMBL" id="JAWDGP010001849">
    <property type="protein sequence ID" value="KAK3787627.1"/>
    <property type="molecule type" value="Genomic_DNA"/>
</dbReference>
<comment type="caution">
    <text evidence="3">The sequence shown here is derived from an EMBL/GenBank/DDBJ whole genome shotgun (WGS) entry which is preliminary data.</text>
</comment>
<feature type="transmembrane region" description="Helical" evidence="2">
    <location>
        <begin position="213"/>
        <end position="233"/>
    </location>
</feature>
<protein>
    <recommendedName>
        <fullName evidence="5">G-protein coupled receptors family 1 profile domain-containing protein</fullName>
    </recommendedName>
</protein>
<proteinExistence type="predicted"/>
<sequence length="314" mass="35003">MLTDINSSLALVAQDKSFEKPFQRDHDIFAGIIHPFYPVLLLVGLITNTLNIVTFLKAGVKDSVTTLLLTISVSDAAFLCLFVPVAVRNGFSWLGTNRSRVLYEMFLILFWPAFTMYDFSAYTTVFLGVTRCACVAMPLRFKSVFTKKRTVISVIVLFCINVLLHIPVLSIQTIKWKTDAQRNITYLSVGLVGNIYDTAFKQSLNDFINKNTLQAVAFITIITCAALLSFKLYESSKVRSKPVGDSGSGDGNPKTSHHLSPKDVRVVKSAILKVQNLSKADLQSARSPSCQRHQSETADNSFVHMCELWLFTNI</sequence>
<gene>
    <name evidence="3" type="ORF">RRG08_034329</name>
</gene>
<feature type="transmembrane region" description="Helical" evidence="2">
    <location>
        <begin position="107"/>
        <end position="129"/>
    </location>
</feature>
<evidence type="ECO:0000256" key="2">
    <source>
        <dbReference type="SAM" id="Phobius"/>
    </source>
</evidence>
<reference evidence="3" key="1">
    <citation type="journal article" date="2023" name="G3 (Bethesda)">
        <title>A reference genome for the long-term kleptoplast-retaining sea slug Elysia crispata morphotype clarki.</title>
        <authorList>
            <person name="Eastman K.E."/>
            <person name="Pendleton A.L."/>
            <person name="Shaikh M.A."/>
            <person name="Suttiyut T."/>
            <person name="Ogas R."/>
            <person name="Tomko P."/>
            <person name="Gavelis G."/>
            <person name="Widhalm J.R."/>
            <person name="Wisecaver J.H."/>
        </authorList>
    </citation>
    <scope>NUCLEOTIDE SEQUENCE</scope>
    <source>
        <strain evidence="3">ECLA1</strain>
    </source>
</reference>
<evidence type="ECO:0000313" key="4">
    <source>
        <dbReference type="Proteomes" id="UP001283361"/>
    </source>
</evidence>
<dbReference type="InterPro" id="IPR052954">
    <property type="entry name" value="GPCR-Ligand_Int"/>
</dbReference>
<keyword evidence="2" id="KW-0472">Membrane</keyword>
<feature type="transmembrane region" description="Helical" evidence="2">
    <location>
        <begin position="67"/>
        <end position="87"/>
    </location>
</feature>
<dbReference type="Gene3D" id="1.20.1070.10">
    <property type="entry name" value="Rhodopsin 7-helix transmembrane proteins"/>
    <property type="match status" value="1"/>
</dbReference>
<dbReference type="SUPFAM" id="SSF81321">
    <property type="entry name" value="Family A G protein-coupled receptor-like"/>
    <property type="match status" value="1"/>
</dbReference>
<dbReference type="Proteomes" id="UP001283361">
    <property type="component" value="Unassembled WGS sequence"/>
</dbReference>
<feature type="transmembrane region" description="Helical" evidence="2">
    <location>
        <begin position="150"/>
        <end position="169"/>
    </location>
</feature>
<name>A0AAE1AH97_9GAST</name>
<dbReference type="PANTHER" id="PTHR46641:SF18">
    <property type="entry name" value="G-PROTEIN COUPLED RECEPTORS FAMILY 1 PROFILE DOMAIN-CONTAINING PROTEIN"/>
    <property type="match status" value="1"/>
</dbReference>
<evidence type="ECO:0008006" key="5">
    <source>
        <dbReference type="Google" id="ProtNLM"/>
    </source>
</evidence>
<dbReference type="AlphaFoldDB" id="A0AAE1AH97"/>
<organism evidence="3 4">
    <name type="scientific">Elysia crispata</name>
    <name type="common">lettuce slug</name>
    <dbReference type="NCBI Taxonomy" id="231223"/>
    <lineage>
        <taxon>Eukaryota</taxon>
        <taxon>Metazoa</taxon>
        <taxon>Spiralia</taxon>
        <taxon>Lophotrochozoa</taxon>
        <taxon>Mollusca</taxon>
        <taxon>Gastropoda</taxon>
        <taxon>Heterobranchia</taxon>
        <taxon>Euthyneura</taxon>
        <taxon>Panpulmonata</taxon>
        <taxon>Sacoglossa</taxon>
        <taxon>Placobranchoidea</taxon>
        <taxon>Plakobranchidae</taxon>
        <taxon>Elysia</taxon>
    </lineage>
</organism>
<evidence type="ECO:0000256" key="1">
    <source>
        <dbReference type="SAM" id="MobiDB-lite"/>
    </source>
</evidence>
<keyword evidence="4" id="KW-1185">Reference proteome</keyword>
<feature type="region of interest" description="Disordered" evidence="1">
    <location>
        <begin position="239"/>
        <end position="259"/>
    </location>
</feature>